<dbReference type="PANTHER" id="PTHR48111">
    <property type="entry name" value="REGULATOR OF RPOS"/>
    <property type="match status" value="1"/>
</dbReference>
<keyword evidence="2" id="KW-0902">Two-component regulatory system</keyword>
<dbReference type="SMART" id="SM00448">
    <property type="entry name" value="REC"/>
    <property type="match status" value="1"/>
</dbReference>
<evidence type="ECO:0000256" key="1">
    <source>
        <dbReference type="ARBA" id="ARBA00022553"/>
    </source>
</evidence>
<keyword evidence="1 6" id="KW-0597">Phosphoprotein</keyword>
<dbReference type="Gene3D" id="1.10.10.10">
    <property type="entry name" value="Winged helix-like DNA-binding domain superfamily/Winged helix DNA-binding domain"/>
    <property type="match status" value="1"/>
</dbReference>
<evidence type="ECO:0000256" key="7">
    <source>
        <dbReference type="PROSITE-ProRule" id="PRU01091"/>
    </source>
</evidence>
<keyword evidence="11" id="KW-1185">Reference proteome</keyword>
<name>A0ABZ3IGC2_9FIRM</name>
<dbReference type="PANTHER" id="PTHR48111:SF21">
    <property type="entry name" value="DNA-BINDING DUAL MASTER TRANSCRIPTIONAL REGULATOR RPAA"/>
    <property type="match status" value="1"/>
</dbReference>
<evidence type="ECO:0000313" key="11">
    <source>
        <dbReference type="Proteomes" id="UP000216752"/>
    </source>
</evidence>
<dbReference type="RefSeq" id="WP_094605870.1">
    <property type="nucleotide sequence ID" value="NZ_CP155573.1"/>
</dbReference>
<keyword evidence="3" id="KW-0805">Transcription regulation</keyword>
<reference evidence="10" key="1">
    <citation type="submission" date="2024-05" db="EMBL/GenBank/DDBJ databases">
        <title>Isolation and characterization of Sporomusa carbonis sp. nov., a carboxydotrophic hydrogenogen in the genus of Sporomusa isolated from a charcoal burning pile.</title>
        <authorList>
            <person name="Boeer T."/>
            <person name="Rosenbaum F."/>
            <person name="Eysell L."/>
            <person name="Mueller V."/>
            <person name="Daniel R."/>
            <person name="Poehlein A."/>
        </authorList>
    </citation>
    <scope>NUCLEOTIDE SEQUENCE [LARGE SCALE GENOMIC DNA]</scope>
    <source>
        <strain evidence="10">DSM 10669</strain>
    </source>
</reference>
<dbReference type="InterPro" id="IPR016032">
    <property type="entry name" value="Sig_transdc_resp-reg_C-effctor"/>
</dbReference>
<evidence type="ECO:0000259" key="8">
    <source>
        <dbReference type="PROSITE" id="PS50110"/>
    </source>
</evidence>
<keyword evidence="5" id="KW-0804">Transcription</keyword>
<evidence type="ECO:0000256" key="5">
    <source>
        <dbReference type="ARBA" id="ARBA00023163"/>
    </source>
</evidence>
<dbReference type="SUPFAM" id="SSF52172">
    <property type="entry name" value="CheY-like"/>
    <property type="match status" value="1"/>
</dbReference>
<dbReference type="Proteomes" id="UP000216752">
    <property type="component" value="Chromosome"/>
</dbReference>
<accession>A0ABZ3IGC2</accession>
<feature type="DNA-binding region" description="OmpR/PhoB-type" evidence="7">
    <location>
        <begin position="129"/>
        <end position="228"/>
    </location>
</feature>
<evidence type="ECO:0000259" key="9">
    <source>
        <dbReference type="PROSITE" id="PS51755"/>
    </source>
</evidence>
<feature type="domain" description="OmpR/PhoB-type" evidence="9">
    <location>
        <begin position="129"/>
        <end position="228"/>
    </location>
</feature>
<dbReference type="Gene3D" id="6.10.250.690">
    <property type="match status" value="1"/>
</dbReference>
<dbReference type="EMBL" id="CP155573">
    <property type="protein sequence ID" value="XFO64706.1"/>
    <property type="molecule type" value="Genomic_DNA"/>
</dbReference>
<evidence type="ECO:0000256" key="2">
    <source>
        <dbReference type="ARBA" id="ARBA00023012"/>
    </source>
</evidence>
<feature type="modified residue" description="4-aspartylphosphate" evidence="6">
    <location>
        <position position="54"/>
    </location>
</feature>
<dbReference type="PROSITE" id="PS50110">
    <property type="entry name" value="RESPONSE_REGULATORY"/>
    <property type="match status" value="1"/>
</dbReference>
<dbReference type="InterPro" id="IPR001867">
    <property type="entry name" value="OmpR/PhoB-type_DNA-bd"/>
</dbReference>
<evidence type="ECO:0000256" key="3">
    <source>
        <dbReference type="ARBA" id="ARBA00023015"/>
    </source>
</evidence>
<dbReference type="Pfam" id="PF00486">
    <property type="entry name" value="Trans_reg_C"/>
    <property type="match status" value="1"/>
</dbReference>
<gene>
    <name evidence="10" type="primary">srrA_3</name>
    <name evidence="10" type="ORF">SPSIL_008090</name>
</gene>
<organism evidence="10 11">
    <name type="scientific">Sporomusa silvacetica DSM 10669</name>
    <dbReference type="NCBI Taxonomy" id="1123289"/>
    <lineage>
        <taxon>Bacteria</taxon>
        <taxon>Bacillati</taxon>
        <taxon>Bacillota</taxon>
        <taxon>Negativicutes</taxon>
        <taxon>Selenomonadales</taxon>
        <taxon>Sporomusaceae</taxon>
        <taxon>Sporomusa</taxon>
    </lineage>
</organism>
<keyword evidence="4 7" id="KW-0238">DNA-binding</keyword>
<evidence type="ECO:0000313" key="10">
    <source>
        <dbReference type="EMBL" id="XFO64706.1"/>
    </source>
</evidence>
<dbReference type="CDD" id="cd00383">
    <property type="entry name" value="trans_reg_C"/>
    <property type="match status" value="1"/>
</dbReference>
<feature type="domain" description="Response regulatory" evidence="8">
    <location>
        <begin position="5"/>
        <end position="118"/>
    </location>
</feature>
<dbReference type="InterPro" id="IPR011006">
    <property type="entry name" value="CheY-like_superfamily"/>
</dbReference>
<dbReference type="InterPro" id="IPR001789">
    <property type="entry name" value="Sig_transdc_resp-reg_receiver"/>
</dbReference>
<dbReference type="InterPro" id="IPR036388">
    <property type="entry name" value="WH-like_DNA-bd_sf"/>
</dbReference>
<dbReference type="InterPro" id="IPR039420">
    <property type="entry name" value="WalR-like"/>
</dbReference>
<evidence type="ECO:0000256" key="6">
    <source>
        <dbReference type="PROSITE-ProRule" id="PRU00169"/>
    </source>
</evidence>
<sequence length="230" mass="26086">MTGKTVLLVDDEQAIRELLALYLNKEGFTVHEAADGAEALIKNQEYKPDIIILDIMMPVLDGLEVCRQIRKFSNIPIIMLTSRAEDEDRIMGLELGADDYVTKPFNSREVVARVKAVLRRLAAPQQQPAPALSYPHLTIDMAKHTVTAFDQEIPFANKEIELLWELAAQPGRAFSREQLLESVWGYSYCGDTRTVDTHIKRIRKKLAISATSPWDIKTVWGIGYKFEVKK</sequence>
<proteinExistence type="predicted"/>
<evidence type="ECO:0000256" key="4">
    <source>
        <dbReference type="ARBA" id="ARBA00023125"/>
    </source>
</evidence>
<dbReference type="CDD" id="cd17574">
    <property type="entry name" value="REC_OmpR"/>
    <property type="match status" value="1"/>
</dbReference>
<dbReference type="Pfam" id="PF00072">
    <property type="entry name" value="Response_reg"/>
    <property type="match status" value="1"/>
</dbReference>
<dbReference type="PROSITE" id="PS51755">
    <property type="entry name" value="OMPR_PHOB"/>
    <property type="match status" value="1"/>
</dbReference>
<protein>
    <submittedName>
        <fullName evidence="10">Transcriptional regulatory protein SrrA</fullName>
    </submittedName>
</protein>
<dbReference type="Gene3D" id="3.40.50.2300">
    <property type="match status" value="1"/>
</dbReference>
<dbReference type="SMART" id="SM00862">
    <property type="entry name" value="Trans_reg_C"/>
    <property type="match status" value="1"/>
</dbReference>
<dbReference type="SUPFAM" id="SSF46894">
    <property type="entry name" value="C-terminal effector domain of the bipartite response regulators"/>
    <property type="match status" value="1"/>
</dbReference>